<dbReference type="Proteomes" id="UP000289738">
    <property type="component" value="Chromosome A10"/>
</dbReference>
<protein>
    <recommendedName>
        <fullName evidence="3">CCHC-type domain-containing protein</fullName>
    </recommendedName>
</protein>
<evidence type="ECO:0000313" key="1">
    <source>
        <dbReference type="EMBL" id="RYR32758.1"/>
    </source>
</evidence>
<evidence type="ECO:0008006" key="3">
    <source>
        <dbReference type="Google" id="ProtNLM"/>
    </source>
</evidence>
<comment type="caution">
    <text evidence="1">The sequence shown here is derived from an EMBL/GenBank/DDBJ whole genome shotgun (WGS) entry which is preliminary data.</text>
</comment>
<evidence type="ECO:0000313" key="2">
    <source>
        <dbReference type="Proteomes" id="UP000289738"/>
    </source>
</evidence>
<reference evidence="1 2" key="1">
    <citation type="submission" date="2019-01" db="EMBL/GenBank/DDBJ databases">
        <title>Sequencing of cultivated peanut Arachis hypogaea provides insights into genome evolution and oil improvement.</title>
        <authorList>
            <person name="Chen X."/>
        </authorList>
    </citation>
    <scope>NUCLEOTIDE SEQUENCE [LARGE SCALE GENOMIC DNA]</scope>
    <source>
        <strain evidence="2">cv. Fuhuasheng</strain>
        <tissue evidence="1">Leaves</tissue>
    </source>
</reference>
<gene>
    <name evidence="1" type="ORF">Ahy_A10g047285</name>
</gene>
<sequence length="187" mass="21234">MKSLKYVRYPVGWSMQLTYANNVATIVNSRLTEFRVDIYLLVVQISGWIGKVYRARFRPLKNSTTWPAYHGPRFVGNPFLRRVAKCRPKMTRFLNEMDTQMLHGPRRCKQCDAVGHSRSRCRQSGGPSAGLVNGPSISLQSTRVILHNDLCKCARHVDPQLNCMILPKLQSKGRNFQSTAAPDLSLN</sequence>
<proteinExistence type="predicted"/>
<accession>A0A445B270</accession>
<dbReference type="EMBL" id="SDMP01000010">
    <property type="protein sequence ID" value="RYR32758.1"/>
    <property type="molecule type" value="Genomic_DNA"/>
</dbReference>
<name>A0A445B270_ARAHY</name>
<organism evidence="1 2">
    <name type="scientific">Arachis hypogaea</name>
    <name type="common">Peanut</name>
    <dbReference type="NCBI Taxonomy" id="3818"/>
    <lineage>
        <taxon>Eukaryota</taxon>
        <taxon>Viridiplantae</taxon>
        <taxon>Streptophyta</taxon>
        <taxon>Embryophyta</taxon>
        <taxon>Tracheophyta</taxon>
        <taxon>Spermatophyta</taxon>
        <taxon>Magnoliopsida</taxon>
        <taxon>eudicotyledons</taxon>
        <taxon>Gunneridae</taxon>
        <taxon>Pentapetalae</taxon>
        <taxon>rosids</taxon>
        <taxon>fabids</taxon>
        <taxon>Fabales</taxon>
        <taxon>Fabaceae</taxon>
        <taxon>Papilionoideae</taxon>
        <taxon>50 kb inversion clade</taxon>
        <taxon>dalbergioids sensu lato</taxon>
        <taxon>Dalbergieae</taxon>
        <taxon>Pterocarpus clade</taxon>
        <taxon>Arachis</taxon>
    </lineage>
</organism>
<keyword evidence="2" id="KW-1185">Reference proteome</keyword>
<dbReference type="AlphaFoldDB" id="A0A445B270"/>